<dbReference type="InterPro" id="IPR036388">
    <property type="entry name" value="WH-like_DNA-bd_sf"/>
</dbReference>
<dbReference type="GO" id="GO:0006282">
    <property type="term" value="P:regulation of DNA repair"/>
    <property type="evidence" value="ECO:0007669"/>
    <property type="project" value="UniProtKB-UniRule"/>
</dbReference>
<dbReference type="HAMAP" id="MF_01114">
    <property type="entry name" value="RecX"/>
    <property type="match status" value="1"/>
</dbReference>
<dbReference type="InterPro" id="IPR003783">
    <property type="entry name" value="Regulatory_RecX"/>
</dbReference>
<dbReference type="InterPro" id="IPR053925">
    <property type="entry name" value="RecX_HTH_3rd"/>
</dbReference>
<evidence type="ECO:0000259" key="7">
    <source>
        <dbReference type="Pfam" id="PF21981"/>
    </source>
</evidence>
<dbReference type="AlphaFoldDB" id="A0A1U7M5S2"/>
<dbReference type="PANTHER" id="PTHR33602">
    <property type="entry name" value="REGULATORY PROTEIN RECX FAMILY PROTEIN"/>
    <property type="match status" value="1"/>
</dbReference>
<dbReference type="OrthoDB" id="5421057at2"/>
<dbReference type="Proteomes" id="UP000186112">
    <property type="component" value="Unassembled WGS sequence"/>
</dbReference>
<comment type="similarity">
    <text evidence="2 5">Belongs to the RecX family.</text>
</comment>
<evidence type="ECO:0000256" key="3">
    <source>
        <dbReference type="ARBA" id="ARBA00018111"/>
    </source>
</evidence>
<keyword evidence="10" id="KW-1185">Reference proteome</keyword>
<gene>
    <name evidence="5 9" type="primary">recX</name>
    <name evidence="9" type="ORF">TICRE_14940</name>
</gene>
<feature type="domain" description="RecX third three-helical" evidence="7">
    <location>
        <begin position="152"/>
        <end position="199"/>
    </location>
</feature>
<protein>
    <recommendedName>
        <fullName evidence="3 5">Regulatory protein RecX</fullName>
    </recommendedName>
</protein>
<evidence type="ECO:0000256" key="4">
    <source>
        <dbReference type="ARBA" id="ARBA00022490"/>
    </source>
</evidence>
<dbReference type="PANTHER" id="PTHR33602:SF1">
    <property type="entry name" value="REGULATORY PROTEIN RECX FAMILY PROTEIN"/>
    <property type="match status" value="1"/>
</dbReference>
<evidence type="ECO:0000313" key="10">
    <source>
        <dbReference type="Proteomes" id="UP000186112"/>
    </source>
</evidence>
<dbReference type="Pfam" id="PF02631">
    <property type="entry name" value="RecX_HTH2"/>
    <property type="match status" value="1"/>
</dbReference>
<comment type="function">
    <text evidence="5">Modulates RecA activity.</text>
</comment>
<keyword evidence="4 5" id="KW-0963">Cytoplasm</keyword>
<feature type="domain" description="RecX first three-helical" evidence="8">
    <location>
        <begin position="60"/>
        <end position="96"/>
    </location>
</feature>
<dbReference type="Pfam" id="PF21982">
    <property type="entry name" value="RecX_HTH1"/>
    <property type="match status" value="1"/>
</dbReference>
<evidence type="ECO:0000313" key="9">
    <source>
        <dbReference type="EMBL" id="OLS02538.1"/>
    </source>
</evidence>
<dbReference type="Gene3D" id="1.10.10.10">
    <property type="entry name" value="Winged helix-like DNA-binding domain superfamily/Winged helix DNA-binding domain"/>
    <property type="match status" value="3"/>
</dbReference>
<comment type="caution">
    <text evidence="9">The sequence shown here is derived from an EMBL/GenBank/DDBJ whole genome shotgun (WGS) entry which is preliminary data.</text>
</comment>
<evidence type="ECO:0000256" key="2">
    <source>
        <dbReference type="ARBA" id="ARBA00009695"/>
    </source>
</evidence>
<evidence type="ECO:0000256" key="5">
    <source>
        <dbReference type="HAMAP-Rule" id="MF_01114"/>
    </source>
</evidence>
<evidence type="ECO:0000259" key="6">
    <source>
        <dbReference type="Pfam" id="PF02631"/>
    </source>
</evidence>
<accession>A0A1U7M5S2</accession>
<sequence>MKITDIEPQRKKDRVNIYIDHKFAFGLSLELKYIYDLKIDKDIDDDFIENVLKEEEARKAINTALNFLSYRQRSEREIRNKLKEKGYEKDYIERAIYFCKNQNYIDDESFAVNFVKDKINLNKFGTQRLKRELILKGIDGDIIESVLVEEDDDEYERALQIATKKYSTYKDDDKNKIYRKLGGFLQRKGYSFDIVNKILKELLD</sequence>
<comment type="subcellular location">
    <subcellularLocation>
        <location evidence="1 5">Cytoplasm</location>
    </subcellularLocation>
</comment>
<dbReference type="EMBL" id="LTDM01000023">
    <property type="protein sequence ID" value="OLS02538.1"/>
    <property type="molecule type" value="Genomic_DNA"/>
</dbReference>
<dbReference type="InterPro" id="IPR053926">
    <property type="entry name" value="RecX_HTH_1st"/>
</dbReference>
<dbReference type="InterPro" id="IPR053924">
    <property type="entry name" value="RecX_HTH_2nd"/>
</dbReference>
<dbReference type="Pfam" id="PF21981">
    <property type="entry name" value="RecX_HTH3"/>
    <property type="match status" value="1"/>
</dbReference>
<proteinExistence type="inferred from homology"/>
<feature type="domain" description="RecX second three-helical" evidence="6">
    <location>
        <begin position="106"/>
        <end position="147"/>
    </location>
</feature>
<organism evidence="9 10">
    <name type="scientific">Tissierella creatinophila DSM 6911</name>
    <dbReference type="NCBI Taxonomy" id="1123403"/>
    <lineage>
        <taxon>Bacteria</taxon>
        <taxon>Bacillati</taxon>
        <taxon>Bacillota</taxon>
        <taxon>Tissierellia</taxon>
        <taxon>Tissierellales</taxon>
        <taxon>Tissierellaceae</taxon>
        <taxon>Tissierella</taxon>
    </lineage>
</organism>
<evidence type="ECO:0000256" key="1">
    <source>
        <dbReference type="ARBA" id="ARBA00004496"/>
    </source>
</evidence>
<name>A0A1U7M5S2_TISCR</name>
<evidence type="ECO:0000259" key="8">
    <source>
        <dbReference type="Pfam" id="PF21982"/>
    </source>
</evidence>
<dbReference type="GO" id="GO:0005737">
    <property type="term" value="C:cytoplasm"/>
    <property type="evidence" value="ECO:0007669"/>
    <property type="project" value="UniProtKB-SubCell"/>
</dbReference>
<reference evidence="9 10" key="1">
    <citation type="submission" date="2016-02" db="EMBL/GenBank/DDBJ databases">
        <title>Genome sequence of Tissierella creatinophila DSM 6911.</title>
        <authorList>
            <person name="Poehlein A."/>
            <person name="Daniel R."/>
        </authorList>
    </citation>
    <scope>NUCLEOTIDE SEQUENCE [LARGE SCALE GENOMIC DNA]</scope>
    <source>
        <strain evidence="9 10">DSM 6911</strain>
    </source>
</reference>
<dbReference type="RefSeq" id="WP_075726677.1">
    <property type="nucleotide sequence ID" value="NZ_LTDM01000023.1"/>
</dbReference>